<dbReference type="RefSeq" id="WP_056096942.1">
    <property type="nucleotide sequence ID" value="NZ_BPQL01000070.1"/>
</dbReference>
<dbReference type="EMBL" id="JBEPMM010000011">
    <property type="protein sequence ID" value="MET3694042.1"/>
    <property type="molecule type" value="Genomic_DNA"/>
</dbReference>
<keyword evidence="2" id="KW-1185">Reference proteome</keyword>
<evidence type="ECO:0000313" key="1">
    <source>
        <dbReference type="EMBL" id="MET3694042.1"/>
    </source>
</evidence>
<evidence type="ECO:0000313" key="2">
    <source>
        <dbReference type="Proteomes" id="UP001549145"/>
    </source>
</evidence>
<reference evidence="1 2" key="1">
    <citation type="submission" date="2024-06" db="EMBL/GenBank/DDBJ databases">
        <title>Genomic Encyclopedia of Type Strains, Phase IV (KMG-IV): sequencing the most valuable type-strain genomes for metagenomic binning, comparative biology and taxonomic classification.</title>
        <authorList>
            <person name="Goeker M."/>
        </authorList>
    </citation>
    <scope>NUCLEOTIDE SEQUENCE [LARGE SCALE GENOMIC DNA]</scope>
    <source>
        <strain evidence="1 2">DSM 21331</strain>
    </source>
</reference>
<protein>
    <submittedName>
        <fullName evidence="1">Uncharacterized protein</fullName>
    </submittedName>
</protein>
<comment type="caution">
    <text evidence="1">The sequence shown here is derived from an EMBL/GenBank/DDBJ whole genome shotgun (WGS) entry which is preliminary data.</text>
</comment>
<gene>
    <name evidence="1" type="ORF">ABID43_003597</name>
</gene>
<name>A0ABV2L9P2_9HYPH</name>
<accession>A0ABV2L9P2</accession>
<sequence length="179" mass="20125">MKWRLTPEEQQLQDTLRAAAARLHAVWYRYPVGDKEAARRAEREPVGRRRYVGGGIWHSISGAAPIPVPPRHDVGQALLREVLQAWRTPAWSDISVWDDSRRGPIRRLLKAAGLALQDPDEDGVERADLLVRVAISAIRSQSENPDGRIERLAALPKGVWRVDLSGLMGLREDPPVRKV</sequence>
<proteinExistence type="predicted"/>
<organism evidence="1 2">
    <name type="scientific">Methylobacterium goesingense</name>
    <dbReference type="NCBI Taxonomy" id="243690"/>
    <lineage>
        <taxon>Bacteria</taxon>
        <taxon>Pseudomonadati</taxon>
        <taxon>Pseudomonadota</taxon>
        <taxon>Alphaproteobacteria</taxon>
        <taxon>Hyphomicrobiales</taxon>
        <taxon>Methylobacteriaceae</taxon>
        <taxon>Methylobacterium</taxon>
    </lineage>
</organism>
<dbReference type="Proteomes" id="UP001549145">
    <property type="component" value="Unassembled WGS sequence"/>
</dbReference>